<organism evidence="2">
    <name type="scientific">Tanacetum cinerariifolium</name>
    <name type="common">Dalmatian daisy</name>
    <name type="synonym">Chrysanthemum cinerariifolium</name>
    <dbReference type="NCBI Taxonomy" id="118510"/>
    <lineage>
        <taxon>Eukaryota</taxon>
        <taxon>Viridiplantae</taxon>
        <taxon>Streptophyta</taxon>
        <taxon>Embryophyta</taxon>
        <taxon>Tracheophyta</taxon>
        <taxon>Spermatophyta</taxon>
        <taxon>Magnoliopsida</taxon>
        <taxon>eudicotyledons</taxon>
        <taxon>Gunneridae</taxon>
        <taxon>Pentapetalae</taxon>
        <taxon>asterids</taxon>
        <taxon>campanulids</taxon>
        <taxon>Asterales</taxon>
        <taxon>Asteraceae</taxon>
        <taxon>Asteroideae</taxon>
        <taxon>Anthemideae</taxon>
        <taxon>Anthemidinae</taxon>
        <taxon>Tanacetum</taxon>
    </lineage>
</organism>
<dbReference type="AlphaFoldDB" id="A0A699HEE8"/>
<sequence length="204" mass="21880">MEMTGAEIQEEHYHDIRPTLQRLPFYCTPPADADVVIPNPTIKDLAVGTPSVKILAKAEASQKRKAYNSGATISHVAKCTRSTSNSTTRPSLFVDNSNDESDDDGDACVEIPLITPIRSAIAGALLLLLLKVPALEGKGIMVDDAAAPSVGSSQLRPSSGFVPSFRDVFEDAIHADFFSFSVGPYYSIYLKGGVVGNCKFTRAE</sequence>
<dbReference type="EMBL" id="BKCJ010139369">
    <property type="protein sequence ID" value="GEX92471.1"/>
    <property type="molecule type" value="Genomic_DNA"/>
</dbReference>
<proteinExistence type="predicted"/>
<comment type="caution">
    <text evidence="2">The sequence shown here is derived from an EMBL/GenBank/DDBJ whole genome shotgun (WGS) entry which is preliminary data.</text>
</comment>
<protein>
    <submittedName>
        <fullName evidence="2">Uncharacterized protein</fullName>
    </submittedName>
</protein>
<accession>A0A699HEE8</accession>
<evidence type="ECO:0000256" key="1">
    <source>
        <dbReference type="SAM" id="MobiDB-lite"/>
    </source>
</evidence>
<feature type="compositionally biased region" description="Low complexity" evidence="1">
    <location>
        <begin position="82"/>
        <end position="91"/>
    </location>
</feature>
<evidence type="ECO:0000313" key="2">
    <source>
        <dbReference type="EMBL" id="GEX92471.1"/>
    </source>
</evidence>
<reference evidence="2" key="1">
    <citation type="journal article" date="2019" name="Sci. Rep.">
        <title>Draft genome of Tanacetum cinerariifolium, the natural source of mosquito coil.</title>
        <authorList>
            <person name="Yamashiro T."/>
            <person name="Shiraishi A."/>
            <person name="Satake H."/>
            <person name="Nakayama K."/>
        </authorList>
    </citation>
    <scope>NUCLEOTIDE SEQUENCE</scope>
</reference>
<gene>
    <name evidence="2" type="ORF">Tci_364446</name>
</gene>
<feature type="region of interest" description="Disordered" evidence="1">
    <location>
        <begin position="82"/>
        <end position="103"/>
    </location>
</feature>
<name>A0A699HEE8_TANCI</name>